<dbReference type="EMBL" id="FR872580">
    <property type="protein sequence ID" value="CCB86096.1"/>
    <property type="molecule type" value="Genomic_DNA"/>
</dbReference>
<dbReference type="InterPro" id="IPR036068">
    <property type="entry name" value="Nicotinate_pribotase-like_C"/>
</dbReference>
<dbReference type="InterPro" id="IPR013785">
    <property type="entry name" value="Aldolase_TIM"/>
</dbReference>
<name>F8KYX6_PARAV</name>
<evidence type="ECO:0000313" key="14">
    <source>
        <dbReference type="Proteomes" id="UP000000495"/>
    </source>
</evidence>
<keyword evidence="5 9" id="KW-0436">Ligase</keyword>
<dbReference type="OrthoDB" id="9770610at2"/>
<dbReference type="InterPro" id="IPR006405">
    <property type="entry name" value="Nic_PRibTrfase_pncB"/>
</dbReference>
<evidence type="ECO:0000256" key="5">
    <source>
        <dbReference type="ARBA" id="ARBA00022598"/>
    </source>
</evidence>
<evidence type="ECO:0000256" key="2">
    <source>
        <dbReference type="ARBA" id="ARBA00010897"/>
    </source>
</evidence>
<dbReference type="Gene3D" id="3.20.140.10">
    <property type="entry name" value="nicotinate phosphoribosyltransferase"/>
    <property type="match status" value="1"/>
</dbReference>
<evidence type="ECO:0000256" key="1">
    <source>
        <dbReference type="ARBA" id="ARBA00004952"/>
    </source>
</evidence>
<dbReference type="GO" id="GO:0034355">
    <property type="term" value="P:NAD+ biosynthetic process via the salvage pathway"/>
    <property type="evidence" value="ECO:0007669"/>
    <property type="project" value="UniProtKB-ARBA"/>
</dbReference>
<evidence type="ECO:0000256" key="3">
    <source>
        <dbReference type="ARBA" id="ARBA00013236"/>
    </source>
</evidence>
<dbReference type="InterPro" id="IPR041619">
    <property type="entry name" value="NAPRTase_C"/>
</dbReference>
<dbReference type="CDD" id="cd01570">
    <property type="entry name" value="NAPRTase_A"/>
    <property type="match status" value="1"/>
</dbReference>
<evidence type="ECO:0000256" key="9">
    <source>
        <dbReference type="RuleBase" id="RU365100"/>
    </source>
</evidence>
<dbReference type="InterPro" id="IPR040727">
    <property type="entry name" value="NAPRTase_N"/>
</dbReference>
<dbReference type="eggNOG" id="COG1488">
    <property type="taxonomic scope" value="Bacteria"/>
</dbReference>
<dbReference type="HOGENOM" id="CLU_025154_2_1_0"/>
<keyword evidence="4" id="KW-0597">Phosphoprotein</keyword>
<dbReference type="Gene3D" id="3.20.20.70">
    <property type="entry name" value="Aldolase class I"/>
    <property type="match status" value="1"/>
</dbReference>
<keyword evidence="6 9" id="KW-0662">Pyridine nucleotide biosynthesis</keyword>
<evidence type="ECO:0000313" key="13">
    <source>
        <dbReference type="EMBL" id="CCB86096.1"/>
    </source>
</evidence>
<evidence type="ECO:0000256" key="4">
    <source>
        <dbReference type="ARBA" id="ARBA00022553"/>
    </source>
</evidence>
<comment type="PTM">
    <text evidence="9">Transiently phosphorylated on a His residue during the reaction cycle. Phosphorylation strongly increases the affinity for substrates and increases the rate of nicotinate D-ribonucleotide production. Dephosphorylation regenerates the low-affinity form of the enzyme, leading to product release.</text>
</comment>
<proteinExistence type="inferred from homology"/>
<dbReference type="GO" id="GO:0004516">
    <property type="term" value="F:nicotinate phosphoribosyltransferase activity"/>
    <property type="evidence" value="ECO:0007669"/>
    <property type="project" value="UniProtKB-UniRule"/>
</dbReference>
<feature type="domain" description="Nicotinate phosphoribosyltransferase C-terminal" evidence="12">
    <location>
        <begin position="378"/>
        <end position="480"/>
    </location>
</feature>
<dbReference type="NCBIfam" id="NF006695">
    <property type="entry name" value="PRK09243.1-2"/>
    <property type="match status" value="1"/>
</dbReference>
<dbReference type="PIRSF" id="PIRSF000484">
    <property type="entry name" value="NAPRT"/>
    <property type="match status" value="1"/>
</dbReference>
<dbReference type="EC" id="6.3.4.21" evidence="3 9"/>
<comment type="pathway">
    <text evidence="1 9">Cofactor biosynthesis; NAD(+) biosynthesis; nicotinate D-ribonucleotide from nicotinate: step 1/1.</text>
</comment>
<comment type="similarity">
    <text evidence="2 9">Belongs to the NAPRTase family.</text>
</comment>
<dbReference type="PANTHER" id="PTHR11098">
    <property type="entry name" value="NICOTINATE PHOSPHORIBOSYLTRANSFERASE"/>
    <property type="match status" value="1"/>
</dbReference>
<dbReference type="InterPro" id="IPR041525">
    <property type="entry name" value="N/Namide_PRibTrfase"/>
</dbReference>
<dbReference type="PANTHER" id="PTHR11098:SF1">
    <property type="entry name" value="NICOTINATE PHOSPHORIBOSYLTRANSFERASE"/>
    <property type="match status" value="1"/>
</dbReference>
<dbReference type="STRING" id="765952.PUV_11460"/>
<dbReference type="UniPathway" id="UPA00253">
    <property type="reaction ID" value="UER00457"/>
</dbReference>
<evidence type="ECO:0000259" key="10">
    <source>
        <dbReference type="Pfam" id="PF04095"/>
    </source>
</evidence>
<evidence type="ECO:0000256" key="7">
    <source>
        <dbReference type="ARBA" id="ARBA00022679"/>
    </source>
</evidence>
<evidence type="ECO:0000256" key="8">
    <source>
        <dbReference type="ARBA" id="ARBA00048668"/>
    </source>
</evidence>
<dbReference type="GO" id="GO:0047280">
    <property type="term" value="F:nicotinamide phosphoribosyltransferase activity"/>
    <property type="evidence" value="ECO:0007669"/>
    <property type="project" value="UniProtKB-ARBA"/>
</dbReference>
<dbReference type="FunFam" id="3.20.20.70:FF:000076">
    <property type="entry name" value="Nicotinate phosphoribosyltransferase"/>
    <property type="match status" value="1"/>
</dbReference>
<comment type="function">
    <text evidence="9">Catalyzes the first step in the biosynthesis of NAD from nicotinic acid, the ATP-dependent synthesis of beta-nicotinate D-ribonucleotide from nicotinate and 5-phospho-D-ribose 1-phosphate.</text>
</comment>
<gene>
    <name evidence="13" type="primary">pncB</name>
    <name evidence="13" type="ordered locus">PUV_11460</name>
</gene>
<dbReference type="NCBIfam" id="NF009131">
    <property type="entry name" value="PRK12484.1"/>
    <property type="match status" value="1"/>
</dbReference>
<feature type="domain" description="Nicotinate phosphoribosyltransferase N-terminal" evidence="11">
    <location>
        <begin position="17"/>
        <end position="147"/>
    </location>
</feature>
<keyword evidence="13" id="KW-0328">Glycosyltransferase</keyword>
<evidence type="ECO:0000259" key="12">
    <source>
        <dbReference type="Pfam" id="PF17956"/>
    </source>
</evidence>
<dbReference type="AlphaFoldDB" id="F8KYX6"/>
<dbReference type="SUPFAM" id="SSF51690">
    <property type="entry name" value="Nicotinate/Quinolinate PRTase C-terminal domain-like"/>
    <property type="match status" value="1"/>
</dbReference>
<dbReference type="Pfam" id="PF04095">
    <property type="entry name" value="NAPRTase"/>
    <property type="match status" value="1"/>
</dbReference>
<sequence>MKTDTSSLHIYNQSMSLLTDLYQLTMGYGYWKAGLDKKEAVFHLFFRRPPFQGGFTVAAGLEYVIDYLTNFRFDPSDLQYLASLKNPDDGPLFEEEFFDYLADLRFTCSLDAVPEGTVVFPYEPLLRVQGPLIMCQLLETPLLNLINFSTLIATKAARICIAANGEPVLEFGMRRAQGVDGALTASRAAYIGGCESTSNLLAGKLFGIPVKGTHSHSWVMAFEDELEAFQTYAKSLPGNCVFLVDTYDSLEGVKNAIEVGKWLKTQGKKLLGVRLDSGDLAYLSILSRKLLDDAGFTETKIFASNELDETLISELKRQGAQISVWGVGTNLVTAKDQPALDGVYKLSAIRDPGKDWHYKLKLSEQMMKISNPGILQVRRYKTEKENIADAIYDIHSDMRQECHLVDPFDSTRQRVLSSNLQSEDLLIPVFKEGQRVYNSPSLDEIRNRTQEQLLQFPVGVKRFLNPHQYVVGMEKSLYDKKVRLIQTIRSEMFRDFLISPEGNNRN</sequence>
<dbReference type="SUPFAM" id="SSF54675">
    <property type="entry name" value="Nicotinate/Quinolinate PRTase N-terminal domain-like"/>
    <property type="match status" value="1"/>
</dbReference>
<dbReference type="GO" id="GO:0005829">
    <property type="term" value="C:cytosol"/>
    <property type="evidence" value="ECO:0007669"/>
    <property type="project" value="TreeGrafter"/>
</dbReference>
<accession>F8KYX6</accession>
<feature type="domain" description="Nicotinate/nicotinamide phosphoribosyltransferase" evidence="10">
    <location>
        <begin position="169"/>
        <end position="349"/>
    </location>
</feature>
<dbReference type="Pfam" id="PF17956">
    <property type="entry name" value="NAPRTase_C"/>
    <property type="match status" value="1"/>
</dbReference>
<reference evidence="13 14" key="1">
    <citation type="journal article" date="2011" name="Mol. Biol. Evol.">
        <title>Unity in variety--the pan-genome of the Chlamydiae.</title>
        <authorList>
            <person name="Collingro A."/>
            <person name="Tischler P."/>
            <person name="Weinmaier T."/>
            <person name="Penz T."/>
            <person name="Heinz E."/>
            <person name="Brunham R.C."/>
            <person name="Read T.D."/>
            <person name="Bavoil P.M."/>
            <person name="Sachse K."/>
            <person name="Kahane S."/>
            <person name="Friedman M.G."/>
            <person name="Rattei T."/>
            <person name="Myers G.S."/>
            <person name="Horn M."/>
        </authorList>
    </citation>
    <scope>NUCLEOTIDE SEQUENCE [LARGE SCALE GENOMIC DNA]</scope>
    <source>
        <strain evidence="14">UV7</strain>
    </source>
</reference>
<evidence type="ECO:0000256" key="6">
    <source>
        <dbReference type="ARBA" id="ARBA00022642"/>
    </source>
</evidence>
<dbReference type="InterPro" id="IPR007229">
    <property type="entry name" value="Nic_PRibTrfase-Fam"/>
</dbReference>
<protein>
    <recommendedName>
        <fullName evidence="3 9">Nicotinate phosphoribosyltransferase</fullName>
        <ecNumber evidence="3 9">6.3.4.21</ecNumber>
    </recommendedName>
</protein>
<dbReference type="NCBIfam" id="TIGR01513">
    <property type="entry name" value="NAPRTase_put"/>
    <property type="match status" value="1"/>
</dbReference>
<organism evidence="13 14">
    <name type="scientific">Parachlamydia acanthamoebae (strain UV7)</name>
    <dbReference type="NCBI Taxonomy" id="765952"/>
    <lineage>
        <taxon>Bacteria</taxon>
        <taxon>Pseudomonadati</taxon>
        <taxon>Chlamydiota</taxon>
        <taxon>Chlamydiia</taxon>
        <taxon>Parachlamydiales</taxon>
        <taxon>Parachlamydiaceae</taxon>
        <taxon>Parachlamydia</taxon>
    </lineage>
</organism>
<dbReference type="Pfam" id="PF17767">
    <property type="entry name" value="NAPRTase_N"/>
    <property type="match status" value="1"/>
</dbReference>
<keyword evidence="14" id="KW-1185">Reference proteome</keyword>
<dbReference type="KEGG" id="puv:PUV_11460"/>
<keyword evidence="7 9" id="KW-0808">Transferase</keyword>
<evidence type="ECO:0000259" key="11">
    <source>
        <dbReference type="Pfam" id="PF17767"/>
    </source>
</evidence>
<dbReference type="Proteomes" id="UP000000495">
    <property type="component" value="Chromosome"/>
</dbReference>
<comment type="catalytic activity">
    <reaction evidence="8 9">
        <text>5-phospho-alpha-D-ribose 1-diphosphate + nicotinate + ATP + H2O = nicotinate beta-D-ribonucleotide + ADP + phosphate + diphosphate</text>
        <dbReference type="Rhea" id="RHEA:36163"/>
        <dbReference type="ChEBI" id="CHEBI:15377"/>
        <dbReference type="ChEBI" id="CHEBI:30616"/>
        <dbReference type="ChEBI" id="CHEBI:32544"/>
        <dbReference type="ChEBI" id="CHEBI:33019"/>
        <dbReference type="ChEBI" id="CHEBI:43474"/>
        <dbReference type="ChEBI" id="CHEBI:57502"/>
        <dbReference type="ChEBI" id="CHEBI:58017"/>
        <dbReference type="ChEBI" id="CHEBI:456216"/>
        <dbReference type="EC" id="6.3.4.21"/>
    </reaction>
</comment>
<dbReference type="RefSeq" id="WP_013924788.1">
    <property type="nucleotide sequence ID" value="NC_015702.1"/>
</dbReference>